<feature type="compositionally biased region" description="Polar residues" evidence="1">
    <location>
        <begin position="168"/>
        <end position="180"/>
    </location>
</feature>
<feature type="region of interest" description="Disordered" evidence="1">
    <location>
        <begin position="1"/>
        <end position="46"/>
    </location>
</feature>
<proteinExistence type="predicted"/>
<dbReference type="STRING" id="401625.A0A0P1B838"/>
<feature type="compositionally biased region" description="Basic and acidic residues" evidence="1">
    <location>
        <begin position="32"/>
        <end position="46"/>
    </location>
</feature>
<evidence type="ECO:0000313" key="4">
    <source>
        <dbReference type="Proteomes" id="UP000054845"/>
    </source>
</evidence>
<dbReference type="Proteomes" id="UP000054845">
    <property type="component" value="Unassembled WGS sequence"/>
</dbReference>
<feature type="transmembrane region" description="Helical" evidence="2">
    <location>
        <begin position="494"/>
        <end position="516"/>
    </location>
</feature>
<feature type="compositionally biased region" description="Basic and acidic residues" evidence="1">
    <location>
        <begin position="109"/>
        <end position="118"/>
    </location>
</feature>
<keyword evidence="2" id="KW-0472">Membrane</keyword>
<feature type="region of interest" description="Disordered" evidence="1">
    <location>
        <begin position="546"/>
        <end position="578"/>
    </location>
</feature>
<dbReference type="PANTHER" id="PTHR35872">
    <property type="entry name" value="INTEGRAL MEMBRANE PROTEIN (AFU_ORTHOLOGUE AFUA_5G07110)"/>
    <property type="match status" value="1"/>
</dbReference>
<keyword evidence="2" id="KW-1133">Transmembrane helix</keyword>
<name>A0A0P1B838_9BASI</name>
<dbReference type="InterPro" id="IPR021369">
    <property type="entry name" value="DUF2985"/>
</dbReference>
<reference evidence="3 4" key="1">
    <citation type="submission" date="2014-09" db="EMBL/GenBank/DDBJ databases">
        <authorList>
            <person name="Magalhaes I.L.F."/>
            <person name="Oliveira U."/>
            <person name="Santos F.R."/>
            <person name="Vidigal T.H.D.A."/>
            <person name="Brescovit A.D."/>
            <person name="Santos A.J."/>
        </authorList>
    </citation>
    <scope>NUCLEOTIDE SEQUENCE [LARGE SCALE GENOMIC DNA]</scope>
</reference>
<keyword evidence="4" id="KW-1185">Reference proteome</keyword>
<sequence>MSNPRGPSVRVRRRSTISSPSSPSPAPNAAVEQRRAHADDLLNREAGHAHGPLHHAIQNKHPDRDHRRHGIVEGIASRHRAIAERRAEERRVRRLNRFAAIGNELQEIREAQEDGRGDVDEESLEESASRKRIPSRRPFGRRGHRQEASQRPTESAKEAKRSPEAVATSLTRGSTRNSMRASELEDEHSWEAVEVLDVIDPRVGTVAVLSDITRSIFVPASLAGSEPIVDLPTPEERLADDVEGQLEGGGAVTRARTRKHVDSADESAALLDSHVEHLLTKRQQRIALLKKVLSGVWTFMKTPLGIVVSIYGFLVVQVEAFSQAINGLFTITGVGLIPWRIRDTYRMSRICHYRNLTWRLRRERGLPPLKNREDLAEERLEQKYEKEPSSSTAAGKGQAGDAQDRLSTLPSIEHDAEHVLKPRQAERMMELQSKFAASATWYRYTETSTHTAFPISMAVAITALNVGNSIFQCCLCAAMWGYAGPEKYHDRPAWMTALGIVLSFSCGIAAAVLIAVGGKQTKKTKEVEERLKAAFARDADEIATRGKDVLNASEESQAGEAHQSSTAEPNELAQQHKA</sequence>
<dbReference type="OrthoDB" id="3365211at2759"/>
<feature type="region of interest" description="Disordered" evidence="1">
    <location>
        <begin position="109"/>
        <end position="186"/>
    </location>
</feature>
<feature type="transmembrane region" description="Helical" evidence="2">
    <location>
        <begin position="320"/>
        <end position="339"/>
    </location>
</feature>
<organism evidence="3 4">
    <name type="scientific">Ceraceosorus bombacis</name>
    <dbReference type="NCBI Taxonomy" id="401625"/>
    <lineage>
        <taxon>Eukaryota</taxon>
        <taxon>Fungi</taxon>
        <taxon>Dikarya</taxon>
        <taxon>Basidiomycota</taxon>
        <taxon>Ustilaginomycotina</taxon>
        <taxon>Exobasidiomycetes</taxon>
        <taxon>Ceraceosorales</taxon>
        <taxon>Ceraceosoraceae</taxon>
        <taxon>Ceraceosorus</taxon>
    </lineage>
</organism>
<evidence type="ECO:0000256" key="1">
    <source>
        <dbReference type="SAM" id="MobiDB-lite"/>
    </source>
</evidence>
<dbReference type="EMBL" id="CCYA01000065">
    <property type="protein sequence ID" value="CEH11854.1"/>
    <property type="molecule type" value="Genomic_DNA"/>
</dbReference>
<evidence type="ECO:0000256" key="2">
    <source>
        <dbReference type="SAM" id="Phobius"/>
    </source>
</evidence>
<feature type="transmembrane region" description="Helical" evidence="2">
    <location>
        <begin position="292"/>
        <end position="314"/>
    </location>
</feature>
<protein>
    <submittedName>
        <fullName evidence="3">Uncharacterized protein</fullName>
    </submittedName>
</protein>
<evidence type="ECO:0000313" key="3">
    <source>
        <dbReference type="EMBL" id="CEH11854.1"/>
    </source>
</evidence>
<feature type="compositionally biased region" description="Basic residues" evidence="1">
    <location>
        <begin position="130"/>
        <end position="144"/>
    </location>
</feature>
<accession>A0A0P1B838</accession>
<dbReference type="Pfam" id="PF11204">
    <property type="entry name" value="DUF2985"/>
    <property type="match status" value="1"/>
</dbReference>
<keyword evidence="2" id="KW-0812">Transmembrane</keyword>
<feature type="compositionally biased region" description="Basic and acidic residues" evidence="1">
    <location>
        <begin position="154"/>
        <end position="163"/>
    </location>
</feature>
<feature type="region of interest" description="Disordered" evidence="1">
    <location>
        <begin position="380"/>
        <end position="404"/>
    </location>
</feature>
<feature type="transmembrane region" description="Helical" evidence="2">
    <location>
        <begin position="458"/>
        <end position="482"/>
    </location>
</feature>
<dbReference type="AlphaFoldDB" id="A0A0P1B838"/>
<dbReference type="PANTHER" id="PTHR35872:SF2">
    <property type="entry name" value="INTEGRAL MEMBRANE PROTEIN (AFU_ORTHOLOGUE AFUA_5G07110)"/>
    <property type="match status" value="1"/>
</dbReference>